<dbReference type="EMBL" id="CP080544">
    <property type="protein sequence ID" value="QYR52334.1"/>
    <property type="molecule type" value="Genomic_DNA"/>
</dbReference>
<keyword evidence="1" id="KW-0472">Membrane</keyword>
<dbReference type="InterPro" id="IPR010980">
    <property type="entry name" value="Cyt_c/b562"/>
</dbReference>
<feature type="transmembrane region" description="Helical" evidence="1">
    <location>
        <begin position="17"/>
        <end position="39"/>
    </location>
</feature>
<dbReference type="PROSITE" id="PS51009">
    <property type="entry name" value="CYTCII"/>
    <property type="match status" value="1"/>
</dbReference>
<dbReference type="InterPro" id="IPR002321">
    <property type="entry name" value="Cyt_c_II"/>
</dbReference>
<dbReference type="Gene3D" id="1.20.120.10">
    <property type="entry name" value="Cytochrome c/b562"/>
    <property type="match status" value="1"/>
</dbReference>
<evidence type="ECO:0000313" key="2">
    <source>
        <dbReference type="EMBL" id="QYR52334.1"/>
    </source>
</evidence>
<dbReference type="SUPFAM" id="SSF47175">
    <property type="entry name" value="Cytochromes"/>
    <property type="match status" value="1"/>
</dbReference>
<protein>
    <submittedName>
        <fullName evidence="2">Cytochrome c</fullName>
    </submittedName>
</protein>
<reference evidence="2 3" key="1">
    <citation type="submission" date="2021-08" db="EMBL/GenBank/DDBJ databases">
        <title>Lysobacter sp. strain CJ11 Genome sequencing and assembly.</title>
        <authorList>
            <person name="Kim I."/>
        </authorList>
    </citation>
    <scope>NUCLEOTIDE SEQUENCE [LARGE SCALE GENOMIC DNA]</scope>
    <source>
        <strain evidence="2 3">CJ11</strain>
    </source>
</reference>
<evidence type="ECO:0000256" key="1">
    <source>
        <dbReference type="SAM" id="Phobius"/>
    </source>
</evidence>
<organism evidence="2 3">
    <name type="scientific">Lysobacter soyae</name>
    <dbReference type="NCBI Taxonomy" id="2764185"/>
    <lineage>
        <taxon>Bacteria</taxon>
        <taxon>Pseudomonadati</taxon>
        <taxon>Pseudomonadota</taxon>
        <taxon>Gammaproteobacteria</taxon>
        <taxon>Lysobacterales</taxon>
        <taxon>Lysobacteraceae</taxon>
        <taxon>Lysobacter</taxon>
    </lineage>
</organism>
<evidence type="ECO:0000313" key="3">
    <source>
        <dbReference type="Proteomes" id="UP000824755"/>
    </source>
</evidence>
<keyword evidence="1" id="KW-1133">Transmembrane helix</keyword>
<gene>
    <name evidence="2" type="ORF">H8L67_06905</name>
</gene>
<sequence length="148" mass="16316">MSTENPRPQSGNAFGRYFFMLLLGLVLGAIATVMITNAYQARKDHFPDAVMTVMSWHMDQLKQNVEANRCAATDTIPHLQSLRRMADNLEPGFKALSESDAKFGQHASNLRNTLDGALGAPPTSCESLKKVMAQIGDGCKTCHQDFRK</sequence>
<proteinExistence type="predicted"/>
<dbReference type="Proteomes" id="UP000824755">
    <property type="component" value="Chromosome"/>
</dbReference>
<dbReference type="RefSeq" id="WP_220379121.1">
    <property type="nucleotide sequence ID" value="NZ_CP080544.1"/>
</dbReference>
<accession>A0ABX8WLS4</accession>
<dbReference type="Pfam" id="PF01322">
    <property type="entry name" value="Cytochrom_C_2"/>
    <property type="match status" value="1"/>
</dbReference>
<keyword evidence="1" id="KW-0812">Transmembrane</keyword>
<name>A0ABX8WLS4_9GAMM</name>
<keyword evidence="3" id="KW-1185">Reference proteome</keyword>